<reference evidence="2 3" key="1">
    <citation type="submission" date="2010-12" db="EMBL/GenBank/DDBJ databases">
        <authorList>
            <person name="Muzny D."/>
            <person name="Qin X."/>
            <person name="Deng J."/>
            <person name="Jiang H."/>
            <person name="Liu Y."/>
            <person name="Qu J."/>
            <person name="Song X.-Z."/>
            <person name="Zhang L."/>
            <person name="Thornton R."/>
            <person name="Coyle M."/>
            <person name="Francisco L."/>
            <person name="Jackson L."/>
            <person name="Javaid M."/>
            <person name="Korchina V."/>
            <person name="Kovar C."/>
            <person name="Mata R."/>
            <person name="Mathew T."/>
            <person name="Ngo R."/>
            <person name="Nguyen L."/>
            <person name="Nguyen N."/>
            <person name="Okwuonu G."/>
            <person name="Ongeri F."/>
            <person name="Pham C."/>
            <person name="Simmons D."/>
            <person name="Wilczek-Boney K."/>
            <person name="Hale W."/>
            <person name="Jakkamsetti A."/>
            <person name="Pham P."/>
            <person name="Ruth R."/>
            <person name="San Lucas F."/>
            <person name="Warren J."/>
            <person name="Zhang J."/>
            <person name="Zhao Z."/>
            <person name="Zhou C."/>
            <person name="Zhu D."/>
            <person name="Lee S."/>
            <person name="Bess C."/>
            <person name="Blankenburg K."/>
            <person name="Forbes L."/>
            <person name="Fu Q."/>
            <person name="Gubbala S."/>
            <person name="Hirani K."/>
            <person name="Jayaseelan J.C."/>
            <person name="Lara F."/>
            <person name="Munidasa M."/>
            <person name="Palculict T."/>
            <person name="Patil S."/>
            <person name="Pu L.-L."/>
            <person name="Saada N."/>
            <person name="Tang L."/>
            <person name="Weissenberger G."/>
            <person name="Zhu Y."/>
            <person name="Hemphill L."/>
            <person name="Shang Y."/>
            <person name="Youmans B."/>
            <person name="Ayvaz T."/>
            <person name="Ross M."/>
            <person name="Santibanez J."/>
            <person name="Aqrawi P."/>
            <person name="Gross S."/>
            <person name="Joshi V."/>
            <person name="Fowler G."/>
            <person name="Nazareth L."/>
            <person name="Reid J."/>
            <person name="Worley K."/>
            <person name="Petrosino J."/>
            <person name="Highlander S."/>
            <person name="Gibbs R."/>
        </authorList>
    </citation>
    <scope>NUCLEOTIDE SEQUENCE [LARGE SCALE GENOMIC DNA]</scope>
    <source>
        <strain evidence="3">DSM 15952 / CCUG 50447 / LMG 22039 / TP 1.5</strain>
    </source>
</reference>
<evidence type="ECO:0000256" key="1">
    <source>
        <dbReference type="SAM" id="Phobius"/>
    </source>
</evidence>
<dbReference type="HOGENOM" id="CLU_623667_0_0_9"/>
<comment type="caution">
    <text evidence="2">The sequence shown here is derived from an EMBL/GenBank/DDBJ whole genome shotgun (WGS) entry which is preliminary data.</text>
</comment>
<keyword evidence="1" id="KW-1133">Transmembrane helix</keyword>
<dbReference type="AlphaFoldDB" id="E6LGM3"/>
<dbReference type="RefSeq" id="WP_007208526.1">
    <property type="nucleotide sequence ID" value="NZ_GL622241.1"/>
</dbReference>
<keyword evidence="3" id="KW-1185">Reference proteome</keyword>
<feature type="transmembrane region" description="Helical" evidence="1">
    <location>
        <begin position="319"/>
        <end position="343"/>
    </location>
</feature>
<organism evidence="2 3">
    <name type="scientific">Enterococcus italicus (strain DSM 15952 / CCUG 50447 / LMG 22039 / TP 1.5)</name>
    <dbReference type="NCBI Taxonomy" id="888064"/>
    <lineage>
        <taxon>Bacteria</taxon>
        <taxon>Bacillati</taxon>
        <taxon>Bacillota</taxon>
        <taxon>Bacilli</taxon>
        <taxon>Lactobacillales</taxon>
        <taxon>Enterococcaceae</taxon>
        <taxon>Enterococcus</taxon>
    </lineage>
</organism>
<feature type="transmembrane region" description="Helical" evidence="1">
    <location>
        <begin position="202"/>
        <end position="225"/>
    </location>
</feature>
<evidence type="ECO:0000313" key="3">
    <source>
        <dbReference type="Proteomes" id="UP000010296"/>
    </source>
</evidence>
<gene>
    <name evidence="2" type="ORF">HMPREF9088_1513</name>
</gene>
<feature type="transmembrane region" description="Helical" evidence="1">
    <location>
        <begin position="158"/>
        <end position="181"/>
    </location>
</feature>
<sequence length="439" mass="50582">MKSELLALIWKREKLALVSIGLLFCLFGLSLGIRQTSIWQSNHIYNNSTEAIEDQQAAKRAQAQLEDELNQKYEEYGDSQKFWQYVNSVTSIDQVTFDQSTHRYKIDDSYYSSSQTEQLFQKTTIVKHKENKTTQIVGAQDILNSGYFLIGNGDLSQYIFRGFFLFFIIAGFINCFVDYKTNFVLLLRSSRFSNKKIIQTKIALGTMAILLSAIVATVINLSIIYLRIPHEYINISFFYLIAFHGVMIVIGLLLYYISLLAGVICGQLVTGVISLIGFLLGLSFISENLQTYLYYLSFKDISGSDYYYSVNLFSLYPSYQAWAIICLGIILLIAFLYQVTVVLYQKISFENRNQFILLPKLRWPLTIFASLFTAFATTWDMSTVINPLEDETRQMIIDGKIMQAVLVFLVMFMVFVVVNYANRILDFLMRHHRKAHVNK</sequence>
<keyword evidence="1" id="KW-0472">Membrane</keyword>
<name>E6LGM3_ENTI1</name>
<accession>E6LGM3</accession>
<feature type="transmembrane region" description="Helical" evidence="1">
    <location>
        <begin position="237"/>
        <end position="257"/>
    </location>
</feature>
<evidence type="ECO:0000313" key="2">
    <source>
        <dbReference type="EMBL" id="EFU73634.1"/>
    </source>
</evidence>
<keyword evidence="1" id="KW-0812">Transmembrane</keyword>
<dbReference type="EMBL" id="AEPV01000064">
    <property type="protein sequence ID" value="EFU73634.1"/>
    <property type="molecule type" value="Genomic_DNA"/>
</dbReference>
<feature type="transmembrane region" description="Helical" evidence="1">
    <location>
        <begin position="401"/>
        <end position="421"/>
    </location>
</feature>
<feature type="transmembrane region" description="Helical" evidence="1">
    <location>
        <begin position="363"/>
        <end position="381"/>
    </location>
</feature>
<dbReference type="STRING" id="888064.HMPREF9088_1513"/>
<protein>
    <submittedName>
        <fullName evidence="2">Uncharacterized protein</fullName>
    </submittedName>
</protein>
<feature type="transmembrane region" description="Helical" evidence="1">
    <location>
        <begin position="264"/>
        <end position="285"/>
    </location>
</feature>
<proteinExistence type="predicted"/>
<dbReference type="Proteomes" id="UP000010296">
    <property type="component" value="Unassembled WGS sequence"/>
</dbReference>
<dbReference type="OrthoDB" id="2199746at2"/>